<proteinExistence type="inferred from homology"/>
<evidence type="ECO:0000313" key="7">
    <source>
        <dbReference type="RefSeq" id="XP_071928026.1"/>
    </source>
</evidence>
<dbReference type="InterPro" id="IPR052421">
    <property type="entry name" value="PCW_Enzyme_Inhibitor"/>
</dbReference>
<evidence type="ECO:0000256" key="4">
    <source>
        <dbReference type="SAM" id="SignalP"/>
    </source>
</evidence>
<dbReference type="GeneID" id="140021154"/>
<comment type="similarity">
    <text evidence="3">Belongs to the PMEI family.</text>
</comment>
<keyword evidence="2" id="KW-1015">Disulfide bond</keyword>
<dbReference type="InterPro" id="IPR035513">
    <property type="entry name" value="Invertase/methylesterase_inhib"/>
</dbReference>
<keyword evidence="1 4" id="KW-0732">Signal</keyword>
<evidence type="ECO:0000256" key="2">
    <source>
        <dbReference type="ARBA" id="ARBA00023157"/>
    </source>
</evidence>
<organism evidence="6 7">
    <name type="scientific">Coffea arabica</name>
    <name type="common">Arabian coffee</name>
    <dbReference type="NCBI Taxonomy" id="13443"/>
    <lineage>
        <taxon>Eukaryota</taxon>
        <taxon>Viridiplantae</taxon>
        <taxon>Streptophyta</taxon>
        <taxon>Embryophyta</taxon>
        <taxon>Tracheophyta</taxon>
        <taxon>Spermatophyta</taxon>
        <taxon>Magnoliopsida</taxon>
        <taxon>eudicotyledons</taxon>
        <taxon>Gunneridae</taxon>
        <taxon>Pentapetalae</taxon>
        <taxon>asterids</taxon>
        <taxon>lamiids</taxon>
        <taxon>Gentianales</taxon>
        <taxon>Rubiaceae</taxon>
        <taxon>Ixoroideae</taxon>
        <taxon>Gardenieae complex</taxon>
        <taxon>Bertiereae - Coffeeae clade</taxon>
        <taxon>Coffeeae</taxon>
        <taxon>Coffea</taxon>
    </lineage>
</organism>
<feature type="domain" description="Pectinesterase inhibitor" evidence="5">
    <location>
        <begin position="39"/>
        <end position="128"/>
    </location>
</feature>
<feature type="chain" id="PRO_5046378270" description="Pectinesterase inhibitor domain-containing protein" evidence="4">
    <location>
        <begin position="30"/>
        <end position="202"/>
    </location>
</feature>
<dbReference type="InterPro" id="IPR006501">
    <property type="entry name" value="Pectinesterase_inhib_dom"/>
</dbReference>
<evidence type="ECO:0000256" key="3">
    <source>
        <dbReference type="ARBA" id="ARBA00038471"/>
    </source>
</evidence>
<name>A0ABM4W8B0_COFAR</name>
<sequence>MASFHFQVHRNHLLLIILLLTLVKNPSFSVKPDDPTFQSIVKICDQIPETLFCIDVLQQNLSSPSTDARTFAEISINQVLANVTNTLSAVRQAKASASKEVADLLTICEEGYTVVSSSYNDALQALAINDSASVFLDEEQSERPINDCTNIINPVLPQFEKYNAQNLALQRISVAAADIYFQRPPKSWGLQKLSPRAFVGRI</sequence>
<dbReference type="Gene3D" id="1.20.140.40">
    <property type="entry name" value="Invertase/pectin methylesterase inhibitor family protein"/>
    <property type="match status" value="1"/>
</dbReference>
<dbReference type="PANTHER" id="PTHR36710">
    <property type="entry name" value="PECTINESTERASE INHIBITOR-LIKE"/>
    <property type="match status" value="1"/>
</dbReference>
<dbReference type="RefSeq" id="XP_071928026.1">
    <property type="nucleotide sequence ID" value="XM_072071925.1"/>
</dbReference>
<evidence type="ECO:0000313" key="6">
    <source>
        <dbReference type="Proteomes" id="UP001652660"/>
    </source>
</evidence>
<dbReference type="SUPFAM" id="SSF101148">
    <property type="entry name" value="Plant invertase/pectin methylesterase inhibitor"/>
    <property type="match status" value="1"/>
</dbReference>
<protein>
    <recommendedName>
        <fullName evidence="5">Pectinesterase inhibitor domain-containing protein</fullName>
    </recommendedName>
</protein>
<keyword evidence="6" id="KW-1185">Reference proteome</keyword>
<dbReference type="PANTHER" id="PTHR36710:SF1">
    <property type="entry name" value="F14J9.2 PROTEIN"/>
    <property type="match status" value="1"/>
</dbReference>
<evidence type="ECO:0000256" key="1">
    <source>
        <dbReference type="ARBA" id="ARBA00022729"/>
    </source>
</evidence>
<dbReference type="Proteomes" id="UP001652660">
    <property type="component" value="Chromosome 11e"/>
</dbReference>
<gene>
    <name evidence="7" type="primary">LOC140021154</name>
</gene>
<accession>A0ABM4W8B0</accession>
<dbReference type="NCBIfam" id="TIGR01614">
    <property type="entry name" value="PME_inhib"/>
    <property type="match status" value="1"/>
</dbReference>
<reference evidence="7" key="1">
    <citation type="submission" date="2025-08" db="UniProtKB">
        <authorList>
            <consortium name="RefSeq"/>
        </authorList>
    </citation>
    <scope>IDENTIFICATION</scope>
    <source>
        <tissue evidence="7">Leaves</tissue>
    </source>
</reference>
<evidence type="ECO:0000259" key="5">
    <source>
        <dbReference type="Pfam" id="PF04043"/>
    </source>
</evidence>
<feature type="signal peptide" evidence="4">
    <location>
        <begin position="1"/>
        <end position="29"/>
    </location>
</feature>
<dbReference type="Pfam" id="PF04043">
    <property type="entry name" value="PMEI"/>
    <property type="match status" value="1"/>
</dbReference>